<accession>A0A4Y2FQE3</accession>
<evidence type="ECO:0000313" key="4">
    <source>
        <dbReference type="Proteomes" id="UP000499080"/>
    </source>
</evidence>
<name>A0A4Y2FQE3_ARAVE</name>
<dbReference type="GO" id="GO:0080019">
    <property type="term" value="F:alcohol-forming very long-chain fatty acyl-CoA reductase activity"/>
    <property type="evidence" value="ECO:0007669"/>
    <property type="project" value="InterPro"/>
</dbReference>
<keyword evidence="1" id="KW-0444">Lipid biosynthesis</keyword>
<comment type="caution">
    <text evidence="3">The sequence shown here is derived from an EMBL/GenBank/DDBJ whole genome shotgun (WGS) entry which is preliminary data.</text>
</comment>
<dbReference type="PANTHER" id="PTHR11011:SF45">
    <property type="entry name" value="FATTY ACYL-COA REDUCTASE CG8306-RELATED"/>
    <property type="match status" value="1"/>
</dbReference>
<reference evidence="3 4" key="1">
    <citation type="journal article" date="2019" name="Sci. Rep.">
        <title>Orb-weaving spider Araneus ventricosus genome elucidates the spidroin gene catalogue.</title>
        <authorList>
            <person name="Kono N."/>
            <person name="Nakamura H."/>
            <person name="Ohtoshi R."/>
            <person name="Moran D.A.P."/>
            <person name="Shinohara A."/>
            <person name="Yoshida Y."/>
            <person name="Fujiwara M."/>
            <person name="Mori M."/>
            <person name="Tomita M."/>
            <person name="Arakawa K."/>
        </authorList>
    </citation>
    <scope>NUCLEOTIDE SEQUENCE [LARGE SCALE GENOMIC DNA]</scope>
</reference>
<dbReference type="AlphaFoldDB" id="A0A4Y2FQE3"/>
<comment type="function">
    <text evidence="1">Catalyzes the reduction of fatty acyl-CoA to fatty alcohols.</text>
</comment>
<dbReference type="Gene3D" id="3.40.50.720">
    <property type="entry name" value="NAD(P)-binding Rossmann-like Domain"/>
    <property type="match status" value="1"/>
</dbReference>
<dbReference type="GO" id="GO:0005777">
    <property type="term" value="C:peroxisome"/>
    <property type="evidence" value="ECO:0007669"/>
    <property type="project" value="TreeGrafter"/>
</dbReference>
<keyword evidence="1" id="KW-0521">NADP</keyword>
<dbReference type="InterPro" id="IPR036291">
    <property type="entry name" value="NAD(P)-bd_dom_sf"/>
</dbReference>
<dbReference type="InterPro" id="IPR026055">
    <property type="entry name" value="FAR"/>
</dbReference>
<dbReference type="GO" id="GO:0035336">
    <property type="term" value="P:long-chain fatty-acyl-CoA metabolic process"/>
    <property type="evidence" value="ECO:0007669"/>
    <property type="project" value="TreeGrafter"/>
</dbReference>
<keyword evidence="1" id="KW-0443">Lipid metabolism</keyword>
<organism evidence="3 4">
    <name type="scientific">Araneus ventricosus</name>
    <name type="common">Orbweaver spider</name>
    <name type="synonym">Epeira ventricosa</name>
    <dbReference type="NCBI Taxonomy" id="182803"/>
    <lineage>
        <taxon>Eukaryota</taxon>
        <taxon>Metazoa</taxon>
        <taxon>Ecdysozoa</taxon>
        <taxon>Arthropoda</taxon>
        <taxon>Chelicerata</taxon>
        <taxon>Arachnida</taxon>
        <taxon>Araneae</taxon>
        <taxon>Araneomorphae</taxon>
        <taxon>Entelegynae</taxon>
        <taxon>Araneoidea</taxon>
        <taxon>Araneidae</taxon>
        <taxon>Araneus</taxon>
    </lineage>
</organism>
<sequence>MNLNYAAQQHYYINEDKEKLQLLITHCKPDWPNSYSFSKCLAENVIADTASDLPVAIIRPSIIVSTWKHPFPGYLEENSGMTALFLGIGKGFIKVNNADPNSKLNFVPADVVANAHVLAAWSVGTKR</sequence>
<dbReference type="GO" id="GO:0102965">
    <property type="term" value="F:alcohol-forming long-chain fatty acyl-CoA reductase activity"/>
    <property type="evidence" value="ECO:0007669"/>
    <property type="project" value="UniProtKB-EC"/>
</dbReference>
<proteinExistence type="inferred from homology"/>
<dbReference type="EC" id="1.2.1.84" evidence="1"/>
<comment type="catalytic activity">
    <reaction evidence="1">
        <text>a long-chain fatty acyl-CoA + 2 NADPH + 2 H(+) = a long-chain primary fatty alcohol + 2 NADP(+) + CoA</text>
        <dbReference type="Rhea" id="RHEA:52716"/>
        <dbReference type="ChEBI" id="CHEBI:15378"/>
        <dbReference type="ChEBI" id="CHEBI:57287"/>
        <dbReference type="ChEBI" id="CHEBI:57783"/>
        <dbReference type="ChEBI" id="CHEBI:58349"/>
        <dbReference type="ChEBI" id="CHEBI:77396"/>
        <dbReference type="ChEBI" id="CHEBI:83139"/>
        <dbReference type="EC" id="1.2.1.84"/>
    </reaction>
</comment>
<dbReference type="PANTHER" id="PTHR11011">
    <property type="entry name" value="MALE STERILITY PROTEIN 2-RELATED"/>
    <property type="match status" value="1"/>
</dbReference>
<dbReference type="SUPFAM" id="SSF51735">
    <property type="entry name" value="NAD(P)-binding Rossmann-fold domains"/>
    <property type="match status" value="1"/>
</dbReference>
<keyword evidence="4" id="KW-1185">Reference proteome</keyword>
<evidence type="ECO:0000313" key="3">
    <source>
        <dbReference type="EMBL" id="GBM42708.1"/>
    </source>
</evidence>
<protein>
    <recommendedName>
        <fullName evidence="1">Fatty acyl-CoA reductase</fullName>
        <ecNumber evidence="1">1.2.1.84</ecNumber>
    </recommendedName>
</protein>
<dbReference type="InterPro" id="IPR013120">
    <property type="entry name" value="FAR_NAD-bd"/>
</dbReference>
<dbReference type="OrthoDB" id="6424767at2759"/>
<feature type="domain" description="Thioester reductase (TE)" evidence="2">
    <location>
        <begin position="9"/>
        <end position="115"/>
    </location>
</feature>
<gene>
    <name evidence="3" type="primary">far1_6</name>
    <name evidence="3" type="ORF">AVEN_219154_1</name>
</gene>
<evidence type="ECO:0000259" key="2">
    <source>
        <dbReference type="Pfam" id="PF07993"/>
    </source>
</evidence>
<dbReference type="EMBL" id="BGPR01001002">
    <property type="protein sequence ID" value="GBM42708.1"/>
    <property type="molecule type" value="Genomic_DNA"/>
</dbReference>
<evidence type="ECO:0000256" key="1">
    <source>
        <dbReference type="RuleBase" id="RU363097"/>
    </source>
</evidence>
<comment type="similarity">
    <text evidence="1">Belongs to the fatty acyl-CoA reductase family.</text>
</comment>
<keyword evidence="1" id="KW-0560">Oxidoreductase</keyword>
<dbReference type="Pfam" id="PF07993">
    <property type="entry name" value="NAD_binding_4"/>
    <property type="match status" value="1"/>
</dbReference>
<dbReference type="Proteomes" id="UP000499080">
    <property type="component" value="Unassembled WGS sequence"/>
</dbReference>